<organism evidence="1 2">
    <name type="scientific">Heyndrickxia acidicola</name>
    <dbReference type="NCBI Taxonomy" id="209389"/>
    <lineage>
        <taxon>Bacteria</taxon>
        <taxon>Bacillati</taxon>
        <taxon>Bacillota</taxon>
        <taxon>Bacilli</taxon>
        <taxon>Bacillales</taxon>
        <taxon>Bacillaceae</taxon>
        <taxon>Heyndrickxia</taxon>
    </lineage>
</organism>
<protein>
    <submittedName>
        <fullName evidence="1">Uncharacterized protein</fullName>
    </submittedName>
</protein>
<keyword evidence="2" id="KW-1185">Reference proteome</keyword>
<reference evidence="1 2" key="1">
    <citation type="submission" date="2023-03" db="EMBL/GenBank/DDBJ databases">
        <title>Bacillus Genome Sequencing.</title>
        <authorList>
            <person name="Dunlap C."/>
        </authorList>
    </citation>
    <scope>NUCLEOTIDE SEQUENCE [LARGE SCALE GENOMIC DNA]</scope>
    <source>
        <strain evidence="1 2">B-23453</strain>
    </source>
</reference>
<dbReference type="EMBL" id="JARMAB010000021">
    <property type="protein sequence ID" value="MED1204332.1"/>
    <property type="molecule type" value="Genomic_DNA"/>
</dbReference>
<dbReference type="Proteomes" id="UP001341444">
    <property type="component" value="Unassembled WGS sequence"/>
</dbReference>
<evidence type="ECO:0000313" key="2">
    <source>
        <dbReference type="Proteomes" id="UP001341444"/>
    </source>
</evidence>
<comment type="caution">
    <text evidence="1">The sequence shown here is derived from an EMBL/GenBank/DDBJ whole genome shotgun (WGS) entry which is preliminary data.</text>
</comment>
<proteinExistence type="predicted"/>
<sequence>MDLKQLRQFQETLLENQHSGQKCSHNVLYNENEKTEKYLEVLYRIEAKLDVLLMQQQKNVHKDNIF</sequence>
<dbReference type="RefSeq" id="WP_066265043.1">
    <property type="nucleotide sequence ID" value="NZ_JARMAB010000021.1"/>
</dbReference>
<accession>A0ABU6MM89</accession>
<evidence type="ECO:0000313" key="1">
    <source>
        <dbReference type="EMBL" id="MED1204332.1"/>
    </source>
</evidence>
<name>A0ABU6MM89_9BACI</name>
<gene>
    <name evidence="1" type="ORF">P4T90_14890</name>
</gene>